<feature type="binding site" evidence="8">
    <location>
        <position position="80"/>
    </location>
    <ligand>
        <name>Zn(2+)</name>
        <dbReference type="ChEBI" id="CHEBI:29105"/>
    </ligand>
</feature>
<evidence type="ECO:0000256" key="6">
    <source>
        <dbReference type="ARBA" id="ARBA00023187"/>
    </source>
</evidence>
<comment type="subunit">
    <text evidence="8">Component of the spliceosome. Present in the activated B complex, the catalytically activated B* complex which catalyzes the branching, the catalytic step 1 C complex catalyzing the exon ligation, and the postcatalytic P complex containing the ligated exons (mRNA) and the excised lariat intron.</text>
</comment>
<feature type="compositionally biased region" description="Basic and acidic residues" evidence="9">
    <location>
        <begin position="133"/>
        <end position="144"/>
    </location>
</feature>
<dbReference type="GO" id="GO:0000349">
    <property type="term" value="P:generation of catalytic spliceosome for first transesterification step"/>
    <property type="evidence" value="ECO:0007669"/>
    <property type="project" value="UniProtKB-UniRule"/>
</dbReference>
<evidence type="ECO:0000256" key="1">
    <source>
        <dbReference type="ARBA" id="ARBA00004123"/>
    </source>
</evidence>
<comment type="function">
    <text evidence="8">Part of the spliceosome which catalyzes two sequential transesterification reactions, first the excision of the non-coding intron from pre-mRNA and then the ligation of the coding exons to form the mature mRNA. Plays a role in stabilizing the structure of the spliceosome catalytic core and docking of the branch helix into the active site, producing 5'-exon and lariat intron-3'-intermediates.</text>
</comment>
<accession>A0AA91PWE6</accession>
<dbReference type="Pfam" id="PF04502">
    <property type="entry name" value="Saf4_Yju2"/>
    <property type="match status" value="1"/>
</dbReference>
<dbReference type="InterPro" id="IPR043701">
    <property type="entry name" value="Yju2"/>
</dbReference>
<sequence>MSERKAINKYYPPDWDPSQVPKKRKNTNPNAEKVRLMLPFSMKCLQCNEYIASRRKFNARKEITPEKYMGIKIIRFHIKCPRCNNGIVFRTDPKSAGFAPVEGGVRNYESLAPQEKIKPLETEDEIFERLEREETENKRFQEQKAKRKNNPFWQAKDHGEKDVLESLEDKLADQQREQEIHDHLAYLQAKSARLQQSGGADHVTNVVHAQVSQALAKEKAIEDNDEDLEKAKVIFSTREKRPMPASVSGVITVKKPKRKPVGEVKSAIIEKKDEEKESESQTTGKTSLAVSALAGYSSSDEE</sequence>
<dbReference type="HAMAP" id="MF_03226">
    <property type="entry name" value="YJU2"/>
    <property type="match status" value="1"/>
</dbReference>
<keyword evidence="3 8" id="KW-0479">Metal-binding</keyword>
<dbReference type="KEGG" id="clus:A9F13_17g00297"/>
<evidence type="ECO:0000256" key="4">
    <source>
        <dbReference type="ARBA" id="ARBA00022728"/>
    </source>
</evidence>
<reference evidence="10 11" key="1">
    <citation type="submission" date="2017-04" db="EMBL/GenBank/DDBJ databases">
        <title>Draft genome of the yeast Clavispora lusitaniae type strain CBS 6936.</title>
        <authorList>
            <person name="Durrens P."/>
            <person name="Klopp C."/>
            <person name="Biteau N."/>
            <person name="Fitton-Ouhabi V."/>
            <person name="Dementhon K."/>
            <person name="Accoceberry I."/>
            <person name="Sherman D.J."/>
            <person name="Noel T."/>
        </authorList>
    </citation>
    <scope>NUCLEOTIDE SEQUENCE [LARGE SCALE GENOMIC DNA]</scope>
    <source>
        <strain evidence="10 11">CBS 6936</strain>
    </source>
</reference>
<protein>
    <recommendedName>
        <fullName evidence="8">Splicing factor YJU2</fullName>
    </recommendedName>
</protein>
<keyword evidence="2" id="KW-0507">mRNA processing</keyword>
<evidence type="ECO:0000256" key="9">
    <source>
        <dbReference type="SAM" id="MobiDB-lite"/>
    </source>
</evidence>
<feature type="region of interest" description="Disordered" evidence="9">
    <location>
        <begin position="257"/>
        <end position="302"/>
    </location>
</feature>
<comment type="caution">
    <text evidence="10">The sequence shown here is derived from an EMBL/GenBank/DDBJ whole genome shotgun (WGS) entry which is preliminary data.</text>
</comment>
<organism evidence="10 11">
    <name type="scientific">Clavispora lusitaniae</name>
    <name type="common">Candida lusitaniae</name>
    <dbReference type="NCBI Taxonomy" id="36911"/>
    <lineage>
        <taxon>Eukaryota</taxon>
        <taxon>Fungi</taxon>
        <taxon>Dikarya</taxon>
        <taxon>Ascomycota</taxon>
        <taxon>Saccharomycotina</taxon>
        <taxon>Pichiomycetes</taxon>
        <taxon>Metschnikowiaceae</taxon>
        <taxon>Clavispora</taxon>
    </lineage>
</organism>
<feature type="binding site" evidence="8">
    <location>
        <position position="47"/>
    </location>
    <ligand>
        <name>Zn(2+)</name>
        <dbReference type="ChEBI" id="CHEBI:29105"/>
    </ligand>
</feature>
<name>A0AA91PWE6_CLALS</name>
<feature type="region of interest" description="Disordered" evidence="9">
    <location>
        <begin position="133"/>
        <end position="159"/>
    </location>
</feature>
<feature type="binding site" evidence="8">
    <location>
        <position position="83"/>
    </location>
    <ligand>
        <name>Zn(2+)</name>
        <dbReference type="ChEBI" id="CHEBI:29105"/>
    </ligand>
</feature>
<dbReference type="EMBL" id="LYUB02000017">
    <property type="protein sequence ID" value="OVF06818.1"/>
    <property type="molecule type" value="Genomic_DNA"/>
</dbReference>
<evidence type="ECO:0000256" key="7">
    <source>
        <dbReference type="ARBA" id="ARBA00023242"/>
    </source>
</evidence>
<feature type="compositionally biased region" description="Basic and acidic residues" evidence="9">
    <location>
        <begin position="268"/>
        <end position="279"/>
    </location>
</feature>
<dbReference type="AlphaFoldDB" id="A0AA91PWE6"/>
<evidence type="ECO:0000313" key="11">
    <source>
        <dbReference type="Proteomes" id="UP000195602"/>
    </source>
</evidence>
<dbReference type="PANTHER" id="PTHR12111">
    <property type="entry name" value="SPLICING FACTOR YJU2"/>
    <property type="match status" value="1"/>
</dbReference>
<evidence type="ECO:0000256" key="5">
    <source>
        <dbReference type="ARBA" id="ARBA00022833"/>
    </source>
</evidence>
<comment type="similarity">
    <text evidence="8">Belongs to the CWC16 family. YJU2 subfamily.</text>
</comment>
<keyword evidence="7 8" id="KW-0539">Nucleus</keyword>
<gene>
    <name evidence="10" type="ORF">A9F13_17g00297</name>
</gene>
<dbReference type="PANTHER" id="PTHR12111:SF1">
    <property type="entry name" value="SPLICING FACTOR YJU2"/>
    <property type="match status" value="1"/>
</dbReference>
<feature type="region of interest" description="Disordered" evidence="9">
    <location>
        <begin position="1"/>
        <end position="30"/>
    </location>
</feature>
<dbReference type="Proteomes" id="UP000195602">
    <property type="component" value="Unassembled WGS sequence"/>
</dbReference>
<feature type="binding site" evidence="8">
    <location>
        <position position="44"/>
    </location>
    <ligand>
        <name>Zn(2+)</name>
        <dbReference type="ChEBI" id="CHEBI:29105"/>
    </ligand>
</feature>
<dbReference type="GO" id="GO:0046872">
    <property type="term" value="F:metal ion binding"/>
    <property type="evidence" value="ECO:0007669"/>
    <property type="project" value="UniProtKB-KW"/>
</dbReference>
<comment type="subcellular location">
    <subcellularLocation>
        <location evidence="1 8">Nucleus</location>
    </subcellularLocation>
</comment>
<dbReference type="GO" id="GO:0071006">
    <property type="term" value="C:U2-type catalytic step 1 spliceosome"/>
    <property type="evidence" value="ECO:0007669"/>
    <property type="project" value="UniProtKB-UniRule"/>
</dbReference>
<proteinExistence type="inferred from homology"/>
<evidence type="ECO:0000256" key="8">
    <source>
        <dbReference type="HAMAP-Rule" id="MF_03226"/>
    </source>
</evidence>
<keyword evidence="6" id="KW-0508">mRNA splicing</keyword>
<evidence type="ECO:0000313" key="10">
    <source>
        <dbReference type="EMBL" id="OVF06818.1"/>
    </source>
</evidence>
<dbReference type="InterPro" id="IPR007590">
    <property type="entry name" value="Saf4/Yju2"/>
</dbReference>
<keyword evidence="5 8" id="KW-0862">Zinc</keyword>
<evidence type="ECO:0000256" key="2">
    <source>
        <dbReference type="ARBA" id="ARBA00022664"/>
    </source>
</evidence>
<evidence type="ECO:0000256" key="3">
    <source>
        <dbReference type="ARBA" id="ARBA00022723"/>
    </source>
</evidence>
<keyword evidence="4 8" id="KW-0747">Spliceosome</keyword>